<organism evidence="2 3">
    <name type="scientific">Streptomyces griseofuscus</name>
    <dbReference type="NCBI Taxonomy" id="146922"/>
    <lineage>
        <taxon>Bacteria</taxon>
        <taxon>Bacillati</taxon>
        <taxon>Actinomycetota</taxon>
        <taxon>Actinomycetes</taxon>
        <taxon>Kitasatosporales</taxon>
        <taxon>Streptomycetaceae</taxon>
        <taxon>Streptomyces</taxon>
    </lineage>
</organism>
<dbReference type="RefSeq" id="WP_125213348.1">
    <property type="nucleotide sequence ID" value="NZ_PDES01000005.1"/>
</dbReference>
<sequence length="112" mass="11634">MENAVQAVVVYDGRLLLVREAGGWGLPSGTGQPAETAEATAARVVYELTGYLADGSAALDGGPAVLCQLLSEEPSDGARLAPEDIRWMPNGETAGLALPEAVRDYLEGHTPV</sequence>
<name>A0A426S900_9ACTN</name>
<dbReference type="SUPFAM" id="SSF55811">
    <property type="entry name" value="Nudix"/>
    <property type="match status" value="1"/>
</dbReference>
<feature type="domain" description="Nudix hydrolase" evidence="1">
    <location>
        <begin position="7"/>
        <end position="54"/>
    </location>
</feature>
<keyword evidence="3" id="KW-1185">Reference proteome</keyword>
<gene>
    <name evidence="2" type="ORF">CQW44_12610</name>
</gene>
<dbReference type="InterPro" id="IPR015797">
    <property type="entry name" value="NUDIX_hydrolase-like_dom_sf"/>
</dbReference>
<evidence type="ECO:0000313" key="2">
    <source>
        <dbReference type="EMBL" id="RRQ86669.1"/>
    </source>
</evidence>
<dbReference type="Pfam" id="PF00293">
    <property type="entry name" value="NUDIX"/>
    <property type="match status" value="1"/>
</dbReference>
<dbReference type="InterPro" id="IPR000086">
    <property type="entry name" value="NUDIX_hydrolase_dom"/>
</dbReference>
<protein>
    <recommendedName>
        <fullName evidence="1">Nudix hydrolase domain-containing protein</fullName>
    </recommendedName>
</protein>
<comment type="caution">
    <text evidence="2">The sequence shown here is derived from an EMBL/GenBank/DDBJ whole genome shotgun (WGS) entry which is preliminary data.</text>
</comment>
<dbReference type="Gene3D" id="3.90.79.10">
    <property type="entry name" value="Nucleoside Triphosphate Pyrophosphohydrolase"/>
    <property type="match status" value="1"/>
</dbReference>
<accession>A0A426S900</accession>
<dbReference type="AlphaFoldDB" id="A0A426S900"/>
<evidence type="ECO:0000259" key="1">
    <source>
        <dbReference type="Pfam" id="PF00293"/>
    </source>
</evidence>
<proteinExistence type="predicted"/>
<dbReference type="Proteomes" id="UP000276379">
    <property type="component" value="Unassembled WGS sequence"/>
</dbReference>
<evidence type="ECO:0000313" key="3">
    <source>
        <dbReference type="Proteomes" id="UP000276379"/>
    </source>
</evidence>
<dbReference type="EMBL" id="PDES01000005">
    <property type="protein sequence ID" value="RRQ86669.1"/>
    <property type="molecule type" value="Genomic_DNA"/>
</dbReference>
<reference evidence="2 3" key="1">
    <citation type="submission" date="2017-10" db="EMBL/GenBank/DDBJ databases">
        <title>Draft genome of actinobacteria isolated from guarana (Paullinia cupana (Mart.) Ducke.</title>
        <authorList>
            <person name="Siqueira K.A."/>
            <person name="Liotti R.G."/>
            <person name="Mendes T.A."/>
            <person name="Soares M.A."/>
        </authorList>
    </citation>
    <scope>NUCLEOTIDE SEQUENCE [LARGE SCALE GENOMIC DNA]</scope>
    <source>
        <strain evidence="2 3">199</strain>
    </source>
</reference>